<accession>A0A8R1DUP8</accession>
<proteinExistence type="predicted"/>
<protein>
    <submittedName>
        <fullName evidence="1">Uncharacterized protein</fullName>
    </submittedName>
</protein>
<dbReference type="Pfam" id="PF03385">
    <property type="entry name" value="STELLO"/>
    <property type="match status" value="1"/>
</dbReference>
<name>A0A8R1DUP8_CAEJA</name>
<dbReference type="EnsemblMetazoa" id="CJA12805.1">
    <property type="protein sequence ID" value="CJA12805.1"/>
    <property type="gene ID" value="WBGene00132009"/>
</dbReference>
<dbReference type="AlphaFoldDB" id="A0A8R1DUP8"/>
<dbReference type="Proteomes" id="UP000005237">
    <property type="component" value="Unassembled WGS sequence"/>
</dbReference>
<evidence type="ECO:0000313" key="2">
    <source>
        <dbReference type="Proteomes" id="UP000005237"/>
    </source>
</evidence>
<sequence length="450" mass="51644">MIDARPTMLKAAFGAVSVLTRLASFADWNLVVVADTKTPLDWQLDGVHFLSVAFQKQLPFFDTTTFTLPYQSYTRKNVGYLYAISQGAEWIYDTDDDNKPYGLGLDQFDYNDDVSGIRYRPTYFSDNEIRLMHADSKSGLNVTFNQFTPPITLSVGTYAPWNSQNTLFHKSAFHTLFLPTTVSFRTTDIWRSYIAQKILHLSGLTVSFVPTNAVQFRNAHDYLKDLNSEQQVYDDSGKLVQFLHNWTCSVASVKDCVKLLATDLVRNSLWGQRDANLTIAFMETLETMRFQFPPLVEKQVADPYGPTNDETTRLVNCRRMNLEFELVGEKDQTPQSVRKAEQKLNYFGDIADWCNETGYSELLKSFPTPKQLAEQHDNNYVLQNNAKSVLVVVNNYPWTYAMGLIQRLYEPYFASVIFCGTWHEYKFEKGTACFFNVYIVGPPKWSNALR</sequence>
<dbReference type="PANTHER" id="PTHR31362:SF0">
    <property type="entry name" value="EXOSTOSIN DOMAIN-CONTAINING PROTEIN-RELATED"/>
    <property type="match status" value="1"/>
</dbReference>
<evidence type="ECO:0000313" key="1">
    <source>
        <dbReference type="EnsemblMetazoa" id="CJA12805.1"/>
    </source>
</evidence>
<reference evidence="2" key="1">
    <citation type="submission" date="2010-08" db="EMBL/GenBank/DDBJ databases">
        <authorList>
            <consortium name="Caenorhabditis japonica Sequencing Consortium"/>
            <person name="Wilson R.K."/>
        </authorList>
    </citation>
    <scope>NUCLEOTIDE SEQUENCE [LARGE SCALE GENOMIC DNA]</scope>
    <source>
        <strain evidence="2">DF5081</strain>
    </source>
</reference>
<organism evidence="1 2">
    <name type="scientific">Caenorhabditis japonica</name>
    <dbReference type="NCBI Taxonomy" id="281687"/>
    <lineage>
        <taxon>Eukaryota</taxon>
        <taxon>Metazoa</taxon>
        <taxon>Ecdysozoa</taxon>
        <taxon>Nematoda</taxon>
        <taxon>Chromadorea</taxon>
        <taxon>Rhabditida</taxon>
        <taxon>Rhabditina</taxon>
        <taxon>Rhabditomorpha</taxon>
        <taxon>Rhabditoidea</taxon>
        <taxon>Rhabditidae</taxon>
        <taxon>Peloderinae</taxon>
        <taxon>Caenorhabditis</taxon>
    </lineage>
</organism>
<reference evidence="1" key="2">
    <citation type="submission" date="2022-06" db="UniProtKB">
        <authorList>
            <consortium name="EnsemblMetazoa"/>
        </authorList>
    </citation>
    <scope>IDENTIFICATION</scope>
    <source>
        <strain evidence="1">DF5081</strain>
    </source>
</reference>
<keyword evidence="2" id="KW-1185">Reference proteome</keyword>
<dbReference type="InterPro" id="IPR005049">
    <property type="entry name" value="STL-like"/>
</dbReference>
<dbReference type="PANTHER" id="PTHR31362">
    <property type="entry name" value="GLYCOSYLTRANSFERASE STELLO1-RELATED"/>
    <property type="match status" value="1"/>
</dbReference>